<organism evidence="6 7">
    <name type="scientific">Tetrapyrgos nigripes</name>
    <dbReference type="NCBI Taxonomy" id="182062"/>
    <lineage>
        <taxon>Eukaryota</taxon>
        <taxon>Fungi</taxon>
        <taxon>Dikarya</taxon>
        <taxon>Basidiomycota</taxon>
        <taxon>Agaricomycotina</taxon>
        <taxon>Agaricomycetes</taxon>
        <taxon>Agaricomycetidae</taxon>
        <taxon>Agaricales</taxon>
        <taxon>Marasmiineae</taxon>
        <taxon>Marasmiaceae</taxon>
        <taxon>Tetrapyrgos</taxon>
    </lineage>
</organism>
<dbReference type="PRINTS" id="PR00469">
    <property type="entry name" value="PNDRDTASEII"/>
</dbReference>
<evidence type="ECO:0000313" key="6">
    <source>
        <dbReference type="EMBL" id="KAF5375284.1"/>
    </source>
</evidence>
<dbReference type="InterPro" id="IPR036291">
    <property type="entry name" value="NAD(P)-bd_dom_sf"/>
</dbReference>
<evidence type="ECO:0000256" key="3">
    <source>
        <dbReference type="ARBA" id="ARBA00023002"/>
    </source>
</evidence>
<evidence type="ECO:0000256" key="5">
    <source>
        <dbReference type="SAM" id="SignalP"/>
    </source>
</evidence>
<evidence type="ECO:0000256" key="2">
    <source>
        <dbReference type="ARBA" id="ARBA00022827"/>
    </source>
</evidence>
<name>A0A8H5H262_9AGAR</name>
<dbReference type="Pfam" id="PF13738">
    <property type="entry name" value="Pyr_redox_3"/>
    <property type="match status" value="1"/>
</dbReference>
<sequence>MWNPFLLLFQLFQWLLDKILSPDPPPPNANLRRPRIAIIGAGLTGVSAASHCVGHGFESMIFEAGGRERLGVRKSATTVFILADNDILASGLQIHSITYRFFPKLQWKEGYPKREEIVDAVEKLWKTYHLEDKTKFNTKVEKVWQESDDKWYVNSEEYGKFDGVIAAIGTCGDPKTPHMRGQESFEGTICHSSELGDIDGKGKKIVIIGGGASAVEALEYASVVNAAKTTVLARSDKWIIPRNALVDMLLAMNIFGQELYLAWIPEFLLKRFFYRDLSDLAPSKGLFTETPMVNSEVLDKIREGTASWLRGDIISFDKTGVNFNQRSKGVPAGGPGKEIHVDADIIIMATGQWPALSYSGLDVDLGSIGFYRPSLKFLPEECFEEPFNPPNWYLQTFPPPHRSICANNCTYVNGIGAVGNYHIGIYTRILLMFLVDPTTRPNPSLMRLWINFTRFLKARSPTPAFDFFTYTELLWWLFFCVVINPFRWKWALFVFCGIGVHLPLAVVKSEDNLREVIGMEEYNSTIWKRKHQ</sequence>
<keyword evidence="4" id="KW-0812">Transmembrane</keyword>
<keyword evidence="1" id="KW-0285">Flavoprotein</keyword>
<dbReference type="AlphaFoldDB" id="A0A8H5H262"/>
<dbReference type="GO" id="GO:0016491">
    <property type="term" value="F:oxidoreductase activity"/>
    <property type="evidence" value="ECO:0007669"/>
    <property type="project" value="UniProtKB-KW"/>
</dbReference>
<reference evidence="6 7" key="1">
    <citation type="journal article" date="2020" name="ISME J.">
        <title>Uncovering the hidden diversity of litter-decomposition mechanisms in mushroom-forming fungi.</title>
        <authorList>
            <person name="Floudas D."/>
            <person name="Bentzer J."/>
            <person name="Ahren D."/>
            <person name="Johansson T."/>
            <person name="Persson P."/>
            <person name="Tunlid A."/>
        </authorList>
    </citation>
    <scope>NUCLEOTIDE SEQUENCE [LARGE SCALE GENOMIC DNA]</scope>
    <source>
        <strain evidence="6 7">CBS 291.85</strain>
    </source>
</reference>
<feature type="transmembrane region" description="Helical" evidence="4">
    <location>
        <begin position="490"/>
        <end position="507"/>
    </location>
</feature>
<feature type="chain" id="PRO_5034897823" description="FAD/NAD(P)-binding domain-containing protein" evidence="5">
    <location>
        <begin position="22"/>
        <end position="532"/>
    </location>
</feature>
<comment type="caution">
    <text evidence="6">The sequence shown here is derived from an EMBL/GenBank/DDBJ whole genome shotgun (WGS) entry which is preliminary data.</text>
</comment>
<keyword evidence="4" id="KW-1133">Transmembrane helix</keyword>
<evidence type="ECO:0000313" key="7">
    <source>
        <dbReference type="Proteomes" id="UP000559256"/>
    </source>
</evidence>
<dbReference type="SUPFAM" id="SSF51735">
    <property type="entry name" value="NAD(P)-binding Rossmann-fold domains"/>
    <property type="match status" value="1"/>
</dbReference>
<keyword evidence="3" id="KW-0560">Oxidoreductase</keyword>
<keyword evidence="5" id="KW-0732">Signal</keyword>
<dbReference type="InterPro" id="IPR050346">
    <property type="entry name" value="FMO-like"/>
</dbReference>
<dbReference type="EMBL" id="JAACJM010000001">
    <property type="protein sequence ID" value="KAF5375284.1"/>
    <property type="molecule type" value="Genomic_DNA"/>
</dbReference>
<keyword evidence="7" id="KW-1185">Reference proteome</keyword>
<feature type="transmembrane region" description="Helical" evidence="4">
    <location>
        <begin position="464"/>
        <end position="484"/>
    </location>
</feature>
<dbReference type="InterPro" id="IPR036188">
    <property type="entry name" value="FAD/NAD-bd_sf"/>
</dbReference>
<dbReference type="PANTHER" id="PTHR23023">
    <property type="entry name" value="DIMETHYLANILINE MONOOXYGENASE"/>
    <property type="match status" value="1"/>
</dbReference>
<feature type="signal peptide" evidence="5">
    <location>
        <begin position="1"/>
        <end position="21"/>
    </location>
</feature>
<accession>A0A8H5H262</accession>
<dbReference type="Gene3D" id="3.50.50.60">
    <property type="entry name" value="FAD/NAD(P)-binding domain"/>
    <property type="match status" value="1"/>
</dbReference>
<evidence type="ECO:0008006" key="8">
    <source>
        <dbReference type="Google" id="ProtNLM"/>
    </source>
</evidence>
<proteinExistence type="predicted"/>
<dbReference type="SUPFAM" id="SSF51905">
    <property type="entry name" value="FAD/NAD(P)-binding domain"/>
    <property type="match status" value="1"/>
</dbReference>
<keyword evidence="4" id="KW-0472">Membrane</keyword>
<protein>
    <recommendedName>
        <fullName evidence="8">FAD/NAD(P)-binding domain-containing protein</fullName>
    </recommendedName>
</protein>
<dbReference type="Proteomes" id="UP000559256">
    <property type="component" value="Unassembled WGS sequence"/>
</dbReference>
<keyword evidence="2" id="KW-0274">FAD</keyword>
<dbReference type="OrthoDB" id="66881at2759"/>
<gene>
    <name evidence="6" type="ORF">D9758_000548</name>
</gene>
<evidence type="ECO:0000256" key="4">
    <source>
        <dbReference type="SAM" id="Phobius"/>
    </source>
</evidence>
<evidence type="ECO:0000256" key="1">
    <source>
        <dbReference type="ARBA" id="ARBA00022630"/>
    </source>
</evidence>
<dbReference type="PRINTS" id="PR00368">
    <property type="entry name" value="FADPNR"/>
</dbReference>